<comment type="caution">
    <text evidence="2">The sequence shown here is derived from an EMBL/GenBank/DDBJ whole genome shotgun (WGS) entry which is preliminary data.</text>
</comment>
<dbReference type="GO" id="GO:0005829">
    <property type="term" value="C:cytosol"/>
    <property type="evidence" value="ECO:0007669"/>
    <property type="project" value="TreeGrafter"/>
</dbReference>
<accession>A0AA46DD99</accession>
<dbReference type="InterPro" id="IPR004017">
    <property type="entry name" value="Cys_rich_dom"/>
</dbReference>
<evidence type="ECO:0000313" key="2">
    <source>
        <dbReference type="EMBL" id="TCP07001.1"/>
    </source>
</evidence>
<feature type="domain" description="Cysteine-rich" evidence="1">
    <location>
        <begin position="149"/>
        <end position="232"/>
    </location>
</feature>
<protein>
    <submittedName>
        <fullName evidence="2">L-lactate dehydrogenase complex protein LldE</fullName>
    </submittedName>
</protein>
<dbReference type="PANTHER" id="PTHR30296">
    <property type="entry name" value="UNCHARACTERIZED PROTEIN YKGE"/>
    <property type="match status" value="1"/>
</dbReference>
<reference evidence="2 3" key="1">
    <citation type="submission" date="2019-03" db="EMBL/GenBank/DDBJ databases">
        <title>Genomic Encyclopedia of Type Strains, Phase IV (KMG-IV): sequencing the most valuable type-strain genomes for metagenomic binning, comparative biology and taxonomic classification.</title>
        <authorList>
            <person name="Goeker M."/>
        </authorList>
    </citation>
    <scope>NUCLEOTIDE SEQUENCE [LARGE SCALE GENOMIC DNA]</scope>
    <source>
        <strain evidence="2 3">DSM 15264</strain>
    </source>
</reference>
<organism evidence="2 3">
    <name type="scientific">Caldimonas thermodepolymerans</name>
    <dbReference type="NCBI Taxonomy" id="215580"/>
    <lineage>
        <taxon>Bacteria</taxon>
        <taxon>Pseudomonadati</taxon>
        <taxon>Pseudomonadota</taxon>
        <taxon>Betaproteobacteria</taxon>
        <taxon>Burkholderiales</taxon>
        <taxon>Sphaerotilaceae</taxon>
        <taxon>Caldimonas</taxon>
    </lineage>
</organism>
<dbReference type="Pfam" id="PF02754">
    <property type="entry name" value="CCG"/>
    <property type="match status" value="2"/>
</dbReference>
<dbReference type="AlphaFoldDB" id="A0AA46DD99"/>
<feature type="domain" description="Cysteine-rich" evidence="1">
    <location>
        <begin position="20"/>
        <end position="100"/>
    </location>
</feature>
<name>A0AA46DD99_9BURK</name>
<dbReference type="GO" id="GO:0016491">
    <property type="term" value="F:oxidoreductase activity"/>
    <property type="evidence" value="ECO:0007669"/>
    <property type="project" value="UniProtKB-ARBA"/>
</dbReference>
<evidence type="ECO:0000259" key="1">
    <source>
        <dbReference type="Pfam" id="PF02754"/>
    </source>
</evidence>
<dbReference type="PANTHER" id="PTHR30296:SF0">
    <property type="entry name" value="LACTATE UTILIZATION PROTEIN A"/>
    <property type="match status" value="1"/>
</dbReference>
<dbReference type="Proteomes" id="UP000294772">
    <property type="component" value="Unassembled WGS sequence"/>
</dbReference>
<proteinExistence type="predicted"/>
<gene>
    <name evidence="2" type="ORF">EV676_10515</name>
</gene>
<dbReference type="EMBL" id="SLXF01000005">
    <property type="protein sequence ID" value="TCP07001.1"/>
    <property type="molecule type" value="Genomic_DNA"/>
</dbReference>
<evidence type="ECO:0000313" key="3">
    <source>
        <dbReference type="Proteomes" id="UP000294772"/>
    </source>
</evidence>
<sequence length="257" mass="27895">MAKIPCDVGTGATIIGRMKVGFFITCLVDLMRPRIGLAAIRLIESAGFEVEVPMAQTCCGQPAYNSGDRATAQALARKLLDEFERYDYVVMPSGSCGGMVRTHYHELLADDPELSYRYARLQPKVYELTQFLVEVAGVTDVPGRYDGEVTYHDSCAGLRELGIKQQPRALLQHTGAKLKEMAQCEQCCGFGGTFSVKYGDISAAIADEKCEHIAASGTGAVVLGDLGCMLHLEGRLRRRGDTTTRVIHIAEILAGEA</sequence>